<evidence type="ECO:0000313" key="1">
    <source>
        <dbReference type="EMBL" id="MFC7408616.1"/>
    </source>
</evidence>
<sequence>MGLPLFYRRFSAWLALLAMVVGVFTPAVTQAVVAGSERANWVQICSASGMAWVQLDDRSDGTPPSSGASGGCAWCSTHVAGGVPTTSRWWAHPLPTAHGPSAVATSAPLQRAWTPLQSRAPPAFL</sequence>
<dbReference type="InterPro" id="IPR021333">
    <property type="entry name" value="DUF2946"/>
</dbReference>
<gene>
    <name evidence="1" type="ORF">ACFQPB_07060</name>
</gene>
<dbReference type="EMBL" id="JBHTCA010000004">
    <property type="protein sequence ID" value="MFC7408616.1"/>
    <property type="molecule type" value="Genomic_DNA"/>
</dbReference>
<name>A0ABW2QHV0_9BURK</name>
<reference evidence="2" key="1">
    <citation type="journal article" date="2019" name="Int. J. Syst. Evol. Microbiol.">
        <title>The Global Catalogue of Microorganisms (GCM) 10K type strain sequencing project: providing services to taxonomists for standard genome sequencing and annotation.</title>
        <authorList>
            <consortium name="The Broad Institute Genomics Platform"/>
            <consortium name="The Broad Institute Genome Sequencing Center for Infectious Disease"/>
            <person name="Wu L."/>
            <person name="Ma J."/>
        </authorList>
    </citation>
    <scope>NUCLEOTIDE SEQUENCE [LARGE SCALE GENOMIC DNA]</scope>
    <source>
        <strain evidence="2">CGMCC 1.12371</strain>
    </source>
</reference>
<protein>
    <submittedName>
        <fullName evidence="1">DUF2946 domain-containing protein</fullName>
    </submittedName>
</protein>
<evidence type="ECO:0000313" key="2">
    <source>
        <dbReference type="Proteomes" id="UP001596501"/>
    </source>
</evidence>
<organism evidence="1 2">
    <name type="scientific">Hydrogenophaga atypica</name>
    <dbReference type="NCBI Taxonomy" id="249409"/>
    <lineage>
        <taxon>Bacteria</taxon>
        <taxon>Pseudomonadati</taxon>
        <taxon>Pseudomonadota</taxon>
        <taxon>Betaproteobacteria</taxon>
        <taxon>Burkholderiales</taxon>
        <taxon>Comamonadaceae</taxon>
        <taxon>Hydrogenophaga</taxon>
    </lineage>
</organism>
<accession>A0ABW2QHV0</accession>
<keyword evidence="2" id="KW-1185">Reference proteome</keyword>
<dbReference type="Pfam" id="PF11162">
    <property type="entry name" value="DUF2946"/>
    <property type="match status" value="1"/>
</dbReference>
<comment type="caution">
    <text evidence="1">The sequence shown here is derived from an EMBL/GenBank/DDBJ whole genome shotgun (WGS) entry which is preliminary data.</text>
</comment>
<proteinExistence type="predicted"/>
<dbReference type="RefSeq" id="WP_382221185.1">
    <property type="nucleotide sequence ID" value="NZ_JBHTCA010000004.1"/>
</dbReference>
<dbReference type="Proteomes" id="UP001596501">
    <property type="component" value="Unassembled WGS sequence"/>
</dbReference>